<reference evidence="2" key="1">
    <citation type="journal article" date="2020" name="mSystems">
        <title>Genome- and Community-Level Interaction Insights into Carbon Utilization and Element Cycling Functions of Hydrothermarchaeota in Hydrothermal Sediment.</title>
        <authorList>
            <person name="Zhou Z."/>
            <person name="Liu Y."/>
            <person name="Xu W."/>
            <person name="Pan J."/>
            <person name="Luo Z.H."/>
            <person name="Li M."/>
        </authorList>
    </citation>
    <scope>NUCLEOTIDE SEQUENCE [LARGE SCALE GENOMIC DNA]</scope>
    <source>
        <strain evidence="2">HyVt-369</strain>
    </source>
</reference>
<feature type="transmembrane region" description="Helical" evidence="1">
    <location>
        <begin position="286"/>
        <end position="306"/>
    </location>
</feature>
<dbReference type="AlphaFoldDB" id="A0A7C1NXN8"/>
<keyword evidence="1" id="KW-1133">Transmembrane helix</keyword>
<keyword evidence="1" id="KW-0472">Membrane</keyword>
<accession>A0A7C1NXN8</accession>
<evidence type="ECO:0000256" key="1">
    <source>
        <dbReference type="SAM" id="Phobius"/>
    </source>
</evidence>
<keyword evidence="1" id="KW-0812">Transmembrane</keyword>
<dbReference type="Proteomes" id="UP000885695">
    <property type="component" value="Unassembled WGS sequence"/>
</dbReference>
<name>A0A7C1NXN8_UNCC3</name>
<comment type="caution">
    <text evidence="2">The sequence shown here is derived from an EMBL/GenBank/DDBJ whole genome shotgun (WGS) entry which is preliminary data.</text>
</comment>
<evidence type="ECO:0000313" key="2">
    <source>
        <dbReference type="EMBL" id="HEB13484.1"/>
    </source>
</evidence>
<dbReference type="EMBL" id="DRHL01000036">
    <property type="protein sequence ID" value="HEB13484.1"/>
    <property type="molecule type" value="Genomic_DNA"/>
</dbReference>
<organism evidence="2">
    <name type="scientific">candidate division CPR3 bacterium</name>
    <dbReference type="NCBI Taxonomy" id="2268181"/>
    <lineage>
        <taxon>Bacteria</taxon>
        <taxon>Bacteria division CPR3</taxon>
    </lineage>
</organism>
<protein>
    <recommendedName>
        <fullName evidence="3">Cohesin domain-containing protein</fullName>
    </recommendedName>
</protein>
<sequence>MKHFFSFIILLFFLFGSGIQFATAAIFEVSSVARKPALYQQFQVDLMLNAENQGINAVEARVVFPENLLALEEIRDGGSIVTFWVDKPTEGGAVEEGLRQVYFSGVIPGGFEGVLSPYYEGTKPGRILSLIFVAKEVGEGVITVKDQKVYLHDGLGTQTSASILPLSFKVGTEIVVAPVHIPKDEDAPEPFTPEIVQDVDIFEGKYFLVFVAQDKGSGVDYYEIAEKRGKEVKAYEKLSWNEVQSPYILQDQQLKSTIYVKAVDRTGNERIALVSPENELSLYEKYFVWFIILVGILGLILMSILWRKRTLL</sequence>
<gene>
    <name evidence="2" type="ORF">ENI13_00715</name>
</gene>
<proteinExistence type="predicted"/>
<evidence type="ECO:0008006" key="3">
    <source>
        <dbReference type="Google" id="ProtNLM"/>
    </source>
</evidence>